<dbReference type="Proteomes" id="UP001178507">
    <property type="component" value="Unassembled WGS sequence"/>
</dbReference>
<reference evidence="1" key="1">
    <citation type="submission" date="2023-08" db="EMBL/GenBank/DDBJ databases">
        <authorList>
            <person name="Chen Y."/>
            <person name="Shah S."/>
            <person name="Dougan E. K."/>
            <person name="Thang M."/>
            <person name="Chan C."/>
        </authorList>
    </citation>
    <scope>NUCLEOTIDE SEQUENCE</scope>
</reference>
<organism evidence="1 2">
    <name type="scientific">Effrenium voratum</name>
    <dbReference type="NCBI Taxonomy" id="2562239"/>
    <lineage>
        <taxon>Eukaryota</taxon>
        <taxon>Sar</taxon>
        <taxon>Alveolata</taxon>
        <taxon>Dinophyceae</taxon>
        <taxon>Suessiales</taxon>
        <taxon>Symbiodiniaceae</taxon>
        <taxon>Effrenium</taxon>
    </lineage>
</organism>
<dbReference type="EMBL" id="CAUJNA010000209">
    <property type="protein sequence ID" value="CAJ1373687.1"/>
    <property type="molecule type" value="Genomic_DNA"/>
</dbReference>
<keyword evidence="2" id="KW-1185">Reference proteome</keyword>
<protein>
    <submittedName>
        <fullName evidence="1">Uncharacterized protein</fullName>
    </submittedName>
</protein>
<evidence type="ECO:0000313" key="1">
    <source>
        <dbReference type="EMBL" id="CAJ1373687.1"/>
    </source>
</evidence>
<accession>A0AA36HS63</accession>
<name>A0AA36HS63_9DINO</name>
<gene>
    <name evidence="1" type="ORF">EVOR1521_LOCUS3437</name>
</gene>
<dbReference type="AlphaFoldDB" id="A0AA36HS63"/>
<sequence length="269" mass="29877">MAQLAFPPMEPTAPRSAPRVPLAWFEAGGQGYRRLSEQRPWGRSFAAAAFAWTLRRATRSARNSRLTRRAGEEVKVQSKEAEALEYLDGQESQELAVSGEAQVMTVKKGKVRHKDLVDPALPEGVAPYAPGEGYGSNAIPFVGEAPKTSKRRNPGNRMKAIKMLEDAKEIAERKKEERAVRKMRLPSQQLPVPESVFTELEEKGWLEQLAAEGLRLEVQETEPEWVRLQISGEEEKVRAGVLRLMSLMVPPRAAGYLSPRPADSVPLVG</sequence>
<proteinExistence type="predicted"/>
<evidence type="ECO:0000313" key="2">
    <source>
        <dbReference type="Proteomes" id="UP001178507"/>
    </source>
</evidence>
<comment type="caution">
    <text evidence="1">The sequence shown here is derived from an EMBL/GenBank/DDBJ whole genome shotgun (WGS) entry which is preliminary data.</text>
</comment>